<keyword evidence="3" id="KW-1185">Reference proteome</keyword>
<dbReference type="CTD" id="20208392"/>
<dbReference type="EMBL" id="AMQM01008001">
    <property type="status" value="NOT_ANNOTATED_CDS"/>
    <property type="molecule type" value="Genomic_DNA"/>
</dbReference>
<dbReference type="GeneID" id="20208392"/>
<dbReference type="Proteomes" id="UP000015101">
    <property type="component" value="Unassembled WGS sequence"/>
</dbReference>
<proteinExistence type="predicted"/>
<dbReference type="HOGENOM" id="CLU_1898520_0_0_1"/>
<dbReference type="AlphaFoldDB" id="T1FHU3"/>
<evidence type="ECO:0000313" key="3">
    <source>
        <dbReference type="Proteomes" id="UP000015101"/>
    </source>
</evidence>
<evidence type="ECO:0000313" key="2">
    <source>
        <dbReference type="EnsemblMetazoa" id="HelroP182154"/>
    </source>
</evidence>
<reference evidence="2" key="3">
    <citation type="submission" date="2015-06" db="UniProtKB">
        <authorList>
            <consortium name="EnsemblMetazoa"/>
        </authorList>
    </citation>
    <scope>IDENTIFICATION</scope>
</reference>
<name>T1FHU3_HELRO</name>
<gene>
    <name evidence="2" type="primary">20208392</name>
    <name evidence="1" type="ORF">HELRODRAFT_182154</name>
</gene>
<reference evidence="1 3" key="2">
    <citation type="journal article" date="2013" name="Nature">
        <title>Insights into bilaterian evolution from three spiralian genomes.</title>
        <authorList>
            <person name="Simakov O."/>
            <person name="Marletaz F."/>
            <person name="Cho S.J."/>
            <person name="Edsinger-Gonzales E."/>
            <person name="Havlak P."/>
            <person name="Hellsten U."/>
            <person name="Kuo D.H."/>
            <person name="Larsson T."/>
            <person name="Lv J."/>
            <person name="Arendt D."/>
            <person name="Savage R."/>
            <person name="Osoegawa K."/>
            <person name="de Jong P."/>
            <person name="Grimwood J."/>
            <person name="Chapman J.A."/>
            <person name="Shapiro H."/>
            <person name="Aerts A."/>
            <person name="Otillar R.P."/>
            <person name="Terry A.Y."/>
            <person name="Boore J.L."/>
            <person name="Grigoriev I.V."/>
            <person name="Lindberg D.R."/>
            <person name="Seaver E.C."/>
            <person name="Weisblat D.A."/>
            <person name="Putnam N.H."/>
            <person name="Rokhsar D.S."/>
        </authorList>
    </citation>
    <scope>NUCLEOTIDE SEQUENCE</scope>
</reference>
<reference evidence="3" key="1">
    <citation type="submission" date="2012-12" db="EMBL/GenBank/DDBJ databases">
        <authorList>
            <person name="Hellsten U."/>
            <person name="Grimwood J."/>
            <person name="Chapman J.A."/>
            <person name="Shapiro H."/>
            <person name="Aerts A."/>
            <person name="Otillar R.P."/>
            <person name="Terry A.Y."/>
            <person name="Boore J.L."/>
            <person name="Simakov O."/>
            <person name="Marletaz F."/>
            <person name="Cho S.-J."/>
            <person name="Edsinger-Gonzales E."/>
            <person name="Havlak P."/>
            <person name="Kuo D.-H."/>
            <person name="Larsson T."/>
            <person name="Lv J."/>
            <person name="Arendt D."/>
            <person name="Savage R."/>
            <person name="Osoegawa K."/>
            <person name="de Jong P."/>
            <person name="Lindberg D.R."/>
            <person name="Seaver E.C."/>
            <person name="Weisblat D.A."/>
            <person name="Putnam N.H."/>
            <person name="Grigoriev I.V."/>
            <person name="Rokhsar D.S."/>
        </authorList>
    </citation>
    <scope>NUCLEOTIDE SEQUENCE</scope>
</reference>
<dbReference type="KEGG" id="hro:HELRODRAFT_182154"/>
<evidence type="ECO:0000313" key="1">
    <source>
        <dbReference type="EMBL" id="ESN91182.1"/>
    </source>
</evidence>
<dbReference type="EnsemblMetazoa" id="HelroT182154">
    <property type="protein sequence ID" value="HelroP182154"/>
    <property type="gene ID" value="HelroG182154"/>
</dbReference>
<accession>T1FHU3</accession>
<dbReference type="RefSeq" id="XP_009030704.1">
    <property type="nucleotide sequence ID" value="XM_009032456.1"/>
</dbReference>
<dbReference type="InParanoid" id="T1FHU3"/>
<dbReference type="EMBL" id="KB097710">
    <property type="protein sequence ID" value="ESN91182.1"/>
    <property type="molecule type" value="Genomic_DNA"/>
</dbReference>
<protein>
    <submittedName>
        <fullName evidence="1 2">Uncharacterized protein</fullName>
    </submittedName>
</protein>
<sequence>MANGVYASEGSSDCPGIAGLNVILSTNPRNRNFFPLTFNPNSKNQEIIISFKNPTLISGELRISSENLGRYSVYGKSKTENFDHDFLQMASHKIRQSSYILPNALMEQLHITVNAKDNSKQCVIIDIQICPLAS</sequence>
<organism evidence="2 3">
    <name type="scientific">Helobdella robusta</name>
    <name type="common">Californian leech</name>
    <dbReference type="NCBI Taxonomy" id="6412"/>
    <lineage>
        <taxon>Eukaryota</taxon>
        <taxon>Metazoa</taxon>
        <taxon>Spiralia</taxon>
        <taxon>Lophotrochozoa</taxon>
        <taxon>Annelida</taxon>
        <taxon>Clitellata</taxon>
        <taxon>Hirudinea</taxon>
        <taxon>Rhynchobdellida</taxon>
        <taxon>Glossiphoniidae</taxon>
        <taxon>Helobdella</taxon>
    </lineage>
</organism>